<organism evidence="3">
    <name type="scientific">Leptosphaeria maculans (strain JN3 / isolate v23.1.3 / race Av1-4-5-6-7-8)</name>
    <name type="common">Blackleg fungus</name>
    <name type="synonym">Phoma lingam</name>
    <dbReference type="NCBI Taxonomy" id="985895"/>
    <lineage>
        <taxon>Eukaryota</taxon>
        <taxon>Fungi</taxon>
        <taxon>Dikarya</taxon>
        <taxon>Ascomycota</taxon>
        <taxon>Pezizomycotina</taxon>
        <taxon>Dothideomycetes</taxon>
        <taxon>Pleosporomycetidae</taxon>
        <taxon>Pleosporales</taxon>
        <taxon>Pleosporineae</taxon>
        <taxon>Leptosphaeriaceae</taxon>
        <taxon>Plenodomus</taxon>
        <taxon>Plenodomus lingam/Leptosphaeria maculans species complex</taxon>
    </lineage>
</organism>
<gene>
    <name evidence="2" type="ORF">LEMA_uP101360.1</name>
</gene>
<keyword evidence="3" id="KW-1185">Reference proteome</keyword>
<dbReference type="EMBL" id="FP929130">
    <property type="protein sequence ID" value="CBX97005.1"/>
    <property type="molecule type" value="Genomic_DNA"/>
</dbReference>
<protein>
    <submittedName>
        <fullName evidence="2">Predicted protein</fullName>
    </submittedName>
</protein>
<evidence type="ECO:0000313" key="2">
    <source>
        <dbReference type="EMBL" id="CBX97005.1"/>
    </source>
</evidence>
<dbReference type="AlphaFoldDB" id="E5A0E5"/>
<evidence type="ECO:0000313" key="3">
    <source>
        <dbReference type="Proteomes" id="UP000002668"/>
    </source>
</evidence>
<dbReference type="InParanoid" id="E5A0E5"/>
<reference evidence="3" key="1">
    <citation type="journal article" date="2011" name="Nat. Commun.">
        <title>Effector diversification within compartments of the Leptosphaeria maculans genome affected by Repeat-Induced Point mutations.</title>
        <authorList>
            <person name="Rouxel T."/>
            <person name="Grandaubert J."/>
            <person name="Hane J.K."/>
            <person name="Hoede C."/>
            <person name="van de Wouw A.P."/>
            <person name="Couloux A."/>
            <person name="Dominguez V."/>
            <person name="Anthouard V."/>
            <person name="Bally P."/>
            <person name="Bourras S."/>
            <person name="Cozijnsen A.J."/>
            <person name="Ciuffetti L.M."/>
            <person name="Degrave A."/>
            <person name="Dilmaghani A."/>
            <person name="Duret L."/>
            <person name="Fudal I."/>
            <person name="Goodwin S.B."/>
            <person name="Gout L."/>
            <person name="Glaser N."/>
            <person name="Linglin J."/>
            <person name="Kema G.H.J."/>
            <person name="Lapalu N."/>
            <person name="Lawrence C.B."/>
            <person name="May K."/>
            <person name="Meyer M."/>
            <person name="Ollivier B."/>
            <person name="Poulain J."/>
            <person name="Schoch C.L."/>
            <person name="Simon A."/>
            <person name="Spatafora J.W."/>
            <person name="Stachowiak A."/>
            <person name="Turgeon B.G."/>
            <person name="Tyler B.M."/>
            <person name="Vincent D."/>
            <person name="Weissenbach J."/>
            <person name="Amselem J."/>
            <person name="Quesneville H."/>
            <person name="Oliver R.P."/>
            <person name="Wincker P."/>
            <person name="Balesdent M.-H."/>
            <person name="Howlett B.J."/>
        </authorList>
    </citation>
    <scope>NUCLEOTIDE SEQUENCE [LARGE SCALE GENOMIC DNA]</scope>
    <source>
        <strain evidence="3">JN3 / isolate v23.1.3 / race Av1-4-5-6-7-8</strain>
    </source>
</reference>
<dbReference type="OrthoDB" id="5226996at2759"/>
<proteinExistence type="predicted"/>
<sequence length="73" mass="8174">MSDEGSETPSNPPRASRFREHTNTSNSIRPPPDELWKDIAIDNLIDKFNEENAAPPPTSRKSSRENSAPELRA</sequence>
<dbReference type="VEuPathDB" id="FungiDB:LEMA_uP101360.1"/>
<feature type="region of interest" description="Disordered" evidence="1">
    <location>
        <begin position="47"/>
        <end position="73"/>
    </location>
</feature>
<evidence type="ECO:0000256" key="1">
    <source>
        <dbReference type="SAM" id="MobiDB-lite"/>
    </source>
</evidence>
<dbReference type="HOGENOM" id="CLU_2705263_0_0_1"/>
<feature type="region of interest" description="Disordered" evidence="1">
    <location>
        <begin position="1"/>
        <end position="35"/>
    </location>
</feature>
<name>E5A0E5_LEPMJ</name>
<accession>E5A0E5</accession>
<dbReference type="eggNOG" id="ENOG502SVGI">
    <property type="taxonomic scope" value="Eukaryota"/>
</dbReference>
<dbReference type="Proteomes" id="UP000002668">
    <property type="component" value="Genome"/>
</dbReference>